<accession>A0A1X7IE27</accession>
<organism evidence="3 4">
    <name type="scientific">Dethiosulfovibrio salsuginis</name>
    <dbReference type="NCBI Taxonomy" id="561720"/>
    <lineage>
        <taxon>Bacteria</taxon>
        <taxon>Thermotogati</taxon>
        <taxon>Synergistota</taxon>
        <taxon>Synergistia</taxon>
        <taxon>Synergistales</taxon>
        <taxon>Dethiosulfovibrionaceae</taxon>
        <taxon>Dethiosulfovibrio</taxon>
    </lineage>
</organism>
<dbReference type="AlphaFoldDB" id="A0A1X7IE27"/>
<feature type="chain" id="PRO_5011987597" evidence="1">
    <location>
        <begin position="21"/>
        <end position="284"/>
    </location>
</feature>
<feature type="domain" description="Fe/B12 periplasmic-binding" evidence="2">
    <location>
        <begin position="25"/>
        <end position="283"/>
    </location>
</feature>
<protein>
    <submittedName>
        <fullName evidence="3">Iron complex transport system substrate-binding protein</fullName>
    </submittedName>
</protein>
<reference evidence="4" key="1">
    <citation type="submission" date="2017-04" db="EMBL/GenBank/DDBJ databases">
        <authorList>
            <person name="Varghese N."/>
            <person name="Submissions S."/>
        </authorList>
    </citation>
    <scope>NUCLEOTIDE SEQUENCE [LARGE SCALE GENOMIC DNA]</scope>
    <source>
        <strain evidence="4">USBA 82</strain>
    </source>
</reference>
<dbReference type="PROSITE" id="PS50983">
    <property type="entry name" value="FE_B12_PBP"/>
    <property type="match status" value="1"/>
</dbReference>
<sequence length="284" mass="31281">MVLSLIIGLLCLFANPSASMADSPKAISLYAGHSESLLALGYGDRLVGVSQSDDPDLFPGRVRLPVRFDPESIIALSPDLVLIRPMIETVNRRAVDTLRRSGLTVISMEPSSWDGLEDYVRRLSELMGGDAVESVAKLRSEISELTEMSSERRGDRVQKVYFLETGEGGVRTCSPASWAAGVLSLAGLENGAPDAEPIKNGSPLAYYGLERLLSLSSKGLDLYIVQKGTMNDVDEDDVIHRPWMKAFKGTELVFIDEKDLTRPSLFRLEKTVRMLVERAYGEKR</sequence>
<dbReference type="PANTHER" id="PTHR30535">
    <property type="entry name" value="VITAMIN B12-BINDING PROTEIN"/>
    <property type="match status" value="1"/>
</dbReference>
<dbReference type="RefSeq" id="WP_085543604.1">
    <property type="nucleotide sequence ID" value="NZ_FXBB01000001.1"/>
</dbReference>
<dbReference type="Gene3D" id="3.40.50.1980">
    <property type="entry name" value="Nitrogenase molybdenum iron protein domain"/>
    <property type="match status" value="2"/>
</dbReference>
<dbReference type="EMBL" id="FXBB01000001">
    <property type="protein sequence ID" value="SMG12468.1"/>
    <property type="molecule type" value="Genomic_DNA"/>
</dbReference>
<keyword evidence="1" id="KW-0732">Signal</keyword>
<dbReference type="InterPro" id="IPR002491">
    <property type="entry name" value="ABC_transptr_periplasmic_BD"/>
</dbReference>
<evidence type="ECO:0000313" key="4">
    <source>
        <dbReference type="Proteomes" id="UP000193355"/>
    </source>
</evidence>
<dbReference type="GO" id="GO:0071281">
    <property type="term" value="P:cellular response to iron ion"/>
    <property type="evidence" value="ECO:0007669"/>
    <property type="project" value="TreeGrafter"/>
</dbReference>
<dbReference type="Pfam" id="PF01497">
    <property type="entry name" value="Peripla_BP_2"/>
    <property type="match status" value="1"/>
</dbReference>
<dbReference type="SUPFAM" id="SSF53807">
    <property type="entry name" value="Helical backbone' metal receptor"/>
    <property type="match status" value="1"/>
</dbReference>
<dbReference type="InterPro" id="IPR050902">
    <property type="entry name" value="ABC_Transporter_SBP"/>
</dbReference>
<dbReference type="PANTHER" id="PTHR30535:SF34">
    <property type="entry name" value="MOLYBDATE-BINDING PROTEIN MOLA"/>
    <property type="match status" value="1"/>
</dbReference>
<feature type="signal peptide" evidence="1">
    <location>
        <begin position="1"/>
        <end position="20"/>
    </location>
</feature>
<dbReference type="Proteomes" id="UP000193355">
    <property type="component" value="Unassembled WGS sequence"/>
</dbReference>
<gene>
    <name evidence="3" type="ORF">SAMN06275492_101333</name>
</gene>
<dbReference type="STRING" id="561720.SAMN06275492_101333"/>
<name>A0A1X7IE27_9BACT</name>
<dbReference type="OrthoDB" id="9816357at2"/>
<evidence type="ECO:0000259" key="2">
    <source>
        <dbReference type="PROSITE" id="PS50983"/>
    </source>
</evidence>
<proteinExistence type="predicted"/>
<evidence type="ECO:0000256" key="1">
    <source>
        <dbReference type="SAM" id="SignalP"/>
    </source>
</evidence>
<keyword evidence="4" id="KW-1185">Reference proteome</keyword>
<evidence type="ECO:0000313" key="3">
    <source>
        <dbReference type="EMBL" id="SMG12468.1"/>
    </source>
</evidence>